<evidence type="ECO:0000313" key="3">
    <source>
        <dbReference type="Proteomes" id="UP000016629"/>
    </source>
</evidence>
<dbReference type="RefSeq" id="WP_021349181.1">
    <property type="nucleotide sequence ID" value="NZ_CP011536.1"/>
</dbReference>
<dbReference type="AlphaFoldDB" id="A0A806T781"/>
<proteinExistence type="predicted"/>
<dbReference type="Pfam" id="PF01381">
    <property type="entry name" value="HTH_3"/>
    <property type="match status" value="1"/>
</dbReference>
<accession>A0A806T781</accession>
<feature type="domain" description="HTH cro/C1-type" evidence="1">
    <location>
        <begin position="11"/>
        <end position="66"/>
    </location>
</feature>
<dbReference type="Proteomes" id="UP000016629">
    <property type="component" value="Chromosome"/>
</dbReference>
<evidence type="ECO:0000259" key="1">
    <source>
        <dbReference type="PROSITE" id="PS50943"/>
    </source>
</evidence>
<dbReference type="CDD" id="cd00093">
    <property type="entry name" value="HTH_XRE"/>
    <property type="match status" value="1"/>
</dbReference>
<protein>
    <recommendedName>
        <fullName evidence="1">HTH cro/C1-type domain-containing protein</fullName>
    </recommendedName>
</protein>
<dbReference type="InterPro" id="IPR010982">
    <property type="entry name" value="Lambda_DNA-bd_dom_sf"/>
</dbReference>
<reference evidence="2 3" key="2">
    <citation type="journal article" name="FEMS Microbiol. Lett.">
        <title>Lactobacillus fermentum 3872 genome sequencing reveals plasmid and chromosomal genes potentially involved in a probiotic activity.</title>
        <authorList>
            <person name="Lehri B."/>
            <person name="Seddon A.M."/>
            <person name="Karlyshev A.V."/>
        </authorList>
    </citation>
    <scope>NUCLEOTIDE SEQUENCE [LARGE SCALE GENOMIC DNA]</scope>
    <source>
        <strain evidence="2 3">3872</strain>
    </source>
</reference>
<dbReference type="Gene3D" id="1.10.260.40">
    <property type="entry name" value="lambda repressor-like DNA-binding domains"/>
    <property type="match status" value="1"/>
</dbReference>
<dbReference type="PROSITE" id="PS50943">
    <property type="entry name" value="HTH_CROC1"/>
    <property type="match status" value="1"/>
</dbReference>
<dbReference type="SMART" id="SM00530">
    <property type="entry name" value="HTH_XRE"/>
    <property type="match status" value="1"/>
</dbReference>
<sequence length="79" mass="9256">MLTYSINIKLIKQKRLEHKYTLQEMSEVLGLANRSLYLKRENGYQKFKANELPLLSKKLGIPLNDFFIPNVEKSSKGER</sequence>
<name>A0A806T781_LIMFE</name>
<organism evidence="2 3">
    <name type="scientific">Limosilactobacillus fermentum 3872</name>
    <dbReference type="NCBI Taxonomy" id="1381124"/>
    <lineage>
        <taxon>Bacteria</taxon>
        <taxon>Bacillati</taxon>
        <taxon>Bacillota</taxon>
        <taxon>Bacilli</taxon>
        <taxon>Lactobacillales</taxon>
        <taxon>Lactobacillaceae</taxon>
        <taxon>Limosilactobacillus</taxon>
    </lineage>
</organism>
<reference evidence="2 3" key="1">
    <citation type="journal article" date="2013" name="Genome Announc.">
        <title>Draft Genome Sequence of Lactobacillus fermentum Strain 3872.</title>
        <authorList>
            <person name="Karlyshev A.V."/>
            <person name="Raju K."/>
            <person name="Abramov V.M."/>
        </authorList>
    </citation>
    <scope>NUCLEOTIDE SEQUENCE [LARGE SCALE GENOMIC DNA]</scope>
    <source>
        <strain evidence="2 3">3872</strain>
    </source>
</reference>
<gene>
    <name evidence="2" type="ORF">N573_008015</name>
</gene>
<dbReference type="SUPFAM" id="SSF47413">
    <property type="entry name" value="lambda repressor-like DNA-binding domains"/>
    <property type="match status" value="1"/>
</dbReference>
<dbReference type="EMBL" id="CP011536">
    <property type="protein sequence ID" value="AKM51627.1"/>
    <property type="molecule type" value="Genomic_DNA"/>
</dbReference>
<dbReference type="GO" id="GO:0003677">
    <property type="term" value="F:DNA binding"/>
    <property type="evidence" value="ECO:0007669"/>
    <property type="project" value="InterPro"/>
</dbReference>
<evidence type="ECO:0000313" key="2">
    <source>
        <dbReference type="EMBL" id="AKM51627.1"/>
    </source>
</evidence>
<dbReference type="InterPro" id="IPR001387">
    <property type="entry name" value="Cro/C1-type_HTH"/>
</dbReference>